<proteinExistence type="inferred from homology"/>
<dbReference type="PANTHER" id="PTHR30579">
    <property type="entry name" value="TRANSCRIPTIONAL REGULATOR"/>
    <property type="match status" value="1"/>
</dbReference>
<dbReference type="PROSITE" id="PS50931">
    <property type="entry name" value="HTH_LYSR"/>
    <property type="match status" value="1"/>
</dbReference>
<comment type="similarity">
    <text evidence="1">Belongs to the LysR transcriptional regulatory family.</text>
</comment>
<evidence type="ECO:0000259" key="5">
    <source>
        <dbReference type="PROSITE" id="PS50931"/>
    </source>
</evidence>
<sequence length="301" mass="32465">MNAPLAHPVPMLDPELLRSFVAIAETGSFTTAAARVFRTPSAVSMQIKRLEEHLGVSVFARDARNVSLTPDGSVLLGYARRLIALNRETVTRFVTSAVSGVVRIGTPSDYGEAVLPGVLKRFAKTHPSVVVDVVIDQSSSLRKRLAAGQIDIALVSCVVDNAVELGEVVMQDRIVWVGAKGGQAHMIDPLPVSMWDEGCVWRQRAIATLDAVGRRYRVAFMTAHASGQRTAILSDLAVAPMGQSFLGTDIQVLGPDCGLPDPGTYELLLQVAPDAPPPVQAVADHFRAVFEHFRQEGSFLY</sequence>
<dbReference type="InterPro" id="IPR005119">
    <property type="entry name" value="LysR_subst-bd"/>
</dbReference>
<keyword evidence="7" id="KW-1185">Reference proteome</keyword>
<evidence type="ECO:0000313" key="7">
    <source>
        <dbReference type="Proteomes" id="UP000246352"/>
    </source>
</evidence>
<dbReference type="SUPFAM" id="SSF53850">
    <property type="entry name" value="Periplasmic binding protein-like II"/>
    <property type="match status" value="1"/>
</dbReference>
<dbReference type="Proteomes" id="UP000246352">
    <property type="component" value="Unassembled WGS sequence"/>
</dbReference>
<organism evidence="6 7">
    <name type="scientific">Hoeflea marina</name>
    <dbReference type="NCBI Taxonomy" id="274592"/>
    <lineage>
        <taxon>Bacteria</taxon>
        <taxon>Pseudomonadati</taxon>
        <taxon>Pseudomonadota</taxon>
        <taxon>Alphaproteobacteria</taxon>
        <taxon>Hyphomicrobiales</taxon>
        <taxon>Rhizobiaceae</taxon>
        <taxon>Hoeflea</taxon>
    </lineage>
</organism>
<evidence type="ECO:0000256" key="4">
    <source>
        <dbReference type="ARBA" id="ARBA00023163"/>
    </source>
</evidence>
<dbReference type="Pfam" id="PF00126">
    <property type="entry name" value="HTH_1"/>
    <property type="match status" value="1"/>
</dbReference>
<dbReference type="GO" id="GO:0003677">
    <property type="term" value="F:DNA binding"/>
    <property type="evidence" value="ECO:0007669"/>
    <property type="project" value="UniProtKB-KW"/>
</dbReference>
<comment type="caution">
    <text evidence="6">The sequence shown here is derived from an EMBL/GenBank/DDBJ whole genome shotgun (WGS) entry which is preliminary data.</text>
</comment>
<dbReference type="GO" id="GO:0003700">
    <property type="term" value="F:DNA-binding transcription factor activity"/>
    <property type="evidence" value="ECO:0007669"/>
    <property type="project" value="InterPro"/>
</dbReference>
<accession>A0A317PGE0</accession>
<keyword evidence="4" id="KW-0804">Transcription</keyword>
<evidence type="ECO:0000256" key="3">
    <source>
        <dbReference type="ARBA" id="ARBA00023125"/>
    </source>
</evidence>
<protein>
    <submittedName>
        <fullName evidence="6">DNA-binding transcriptional LysR family regulator</fullName>
    </submittedName>
</protein>
<dbReference type="PRINTS" id="PR00039">
    <property type="entry name" value="HTHLYSR"/>
</dbReference>
<dbReference type="Gene3D" id="1.10.10.10">
    <property type="entry name" value="Winged helix-like DNA-binding domain superfamily/Winged helix DNA-binding domain"/>
    <property type="match status" value="1"/>
</dbReference>
<gene>
    <name evidence="6" type="ORF">DFR52_104307</name>
</gene>
<dbReference type="PANTHER" id="PTHR30579:SF7">
    <property type="entry name" value="HTH-TYPE TRANSCRIPTIONAL REGULATOR LRHA-RELATED"/>
    <property type="match status" value="1"/>
</dbReference>
<feature type="domain" description="HTH lysR-type" evidence="5">
    <location>
        <begin position="12"/>
        <end position="69"/>
    </location>
</feature>
<dbReference type="SUPFAM" id="SSF46785">
    <property type="entry name" value="Winged helix' DNA-binding domain"/>
    <property type="match status" value="1"/>
</dbReference>
<dbReference type="InterPro" id="IPR036390">
    <property type="entry name" value="WH_DNA-bd_sf"/>
</dbReference>
<dbReference type="InterPro" id="IPR000847">
    <property type="entry name" value="LysR_HTH_N"/>
</dbReference>
<dbReference type="OrthoDB" id="8097684at2"/>
<dbReference type="InterPro" id="IPR050176">
    <property type="entry name" value="LTTR"/>
</dbReference>
<keyword evidence="3 6" id="KW-0238">DNA-binding</keyword>
<dbReference type="RefSeq" id="WP_110033168.1">
    <property type="nucleotide sequence ID" value="NZ_QGTR01000004.1"/>
</dbReference>
<dbReference type="FunFam" id="1.10.10.10:FF:000001">
    <property type="entry name" value="LysR family transcriptional regulator"/>
    <property type="match status" value="1"/>
</dbReference>
<dbReference type="AlphaFoldDB" id="A0A317PGE0"/>
<reference evidence="6 7" key="1">
    <citation type="submission" date="2018-05" db="EMBL/GenBank/DDBJ databases">
        <title>Genomic Encyclopedia of Type Strains, Phase IV (KMG-IV): sequencing the most valuable type-strain genomes for metagenomic binning, comparative biology and taxonomic classification.</title>
        <authorList>
            <person name="Goeker M."/>
        </authorList>
    </citation>
    <scope>NUCLEOTIDE SEQUENCE [LARGE SCALE GENOMIC DNA]</scope>
    <source>
        <strain evidence="6 7">DSM 16791</strain>
    </source>
</reference>
<dbReference type="InterPro" id="IPR036388">
    <property type="entry name" value="WH-like_DNA-bd_sf"/>
</dbReference>
<evidence type="ECO:0000313" key="6">
    <source>
        <dbReference type="EMBL" id="PWV99016.1"/>
    </source>
</evidence>
<evidence type="ECO:0000256" key="1">
    <source>
        <dbReference type="ARBA" id="ARBA00009437"/>
    </source>
</evidence>
<evidence type="ECO:0000256" key="2">
    <source>
        <dbReference type="ARBA" id="ARBA00023015"/>
    </source>
</evidence>
<dbReference type="EMBL" id="QGTR01000004">
    <property type="protein sequence ID" value="PWV99016.1"/>
    <property type="molecule type" value="Genomic_DNA"/>
</dbReference>
<name>A0A317PGE0_9HYPH</name>
<dbReference type="Gene3D" id="3.40.190.10">
    <property type="entry name" value="Periplasmic binding protein-like II"/>
    <property type="match status" value="2"/>
</dbReference>
<keyword evidence="2" id="KW-0805">Transcription regulation</keyword>
<dbReference type="Pfam" id="PF03466">
    <property type="entry name" value="LysR_substrate"/>
    <property type="match status" value="1"/>
</dbReference>